<name>A0A0F9JW24_9ZZZZ</name>
<sequence length="154" mass="16776">MIRIALVDAVTKRILAVADTAWGKVLCVQAPGKQFGTFRSQKFTATTTGTTIAAPEGDGSIELTDLIISFEKKTSAEVTIQFNDGDNTELLWFADLQDAPIELAVGFTGNWQGWQTAYVEVVISGAALDGSIGIGFIKRLKKDSLKYTDWDARR</sequence>
<dbReference type="AlphaFoldDB" id="A0A0F9JW24"/>
<dbReference type="EMBL" id="LAZR01016757">
    <property type="protein sequence ID" value="KKM03133.1"/>
    <property type="molecule type" value="Genomic_DNA"/>
</dbReference>
<accession>A0A0F9JW24</accession>
<organism evidence="1">
    <name type="scientific">marine sediment metagenome</name>
    <dbReference type="NCBI Taxonomy" id="412755"/>
    <lineage>
        <taxon>unclassified sequences</taxon>
        <taxon>metagenomes</taxon>
        <taxon>ecological metagenomes</taxon>
    </lineage>
</organism>
<protein>
    <submittedName>
        <fullName evidence="1">Uncharacterized protein</fullName>
    </submittedName>
</protein>
<comment type="caution">
    <text evidence="1">The sequence shown here is derived from an EMBL/GenBank/DDBJ whole genome shotgun (WGS) entry which is preliminary data.</text>
</comment>
<evidence type="ECO:0000313" key="1">
    <source>
        <dbReference type="EMBL" id="KKM03133.1"/>
    </source>
</evidence>
<gene>
    <name evidence="1" type="ORF">LCGC14_1777470</name>
</gene>
<proteinExistence type="predicted"/>
<reference evidence="1" key="1">
    <citation type="journal article" date="2015" name="Nature">
        <title>Complex archaea that bridge the gap between prokaryotes and eukaryotes.</title>
        <authorList>
            <person name="Spang A."/>
            <person name="Saw J.H."/>
            <person name="Jorgensen S.L."/>
            <person name="Zaremba-Niedzwiedzka K."/>
            <person name="Martijn J."/>
            <person name="Lind A.E."/>
            <person name="van Eijk R."/>
            <person name="Schleper C."/>
            <person name="Guy L."/>
            <person name="Ettema T.J."/>
        </authorList>
    </citation>
    <scope>NUCLEOTIDE SEQUENCE</scope>
</reference>